<dbReference type="Pfam" id="PF07494">
    <property type="entry name" value="Reg_prop"/>
    <property type="match status" value="3"/>
</dbReference>
<keyword evidence="1" id="KW-0597">Phosphoprotein</keyword>
<dbReference type="SUPFAM" id="SSF101898">
    <property type="entry name" value="NHL repeat"/>
    <property type="match status" value="1"/>
</dbReference>
<evidence type="ECO:0000256" key="1">
    <source>
        <dbReference type="ARBA" id="ARBA00022553"/>
    </source>
</evidence>
<dbReference type="PANTHER" id="PTHR43547">
    <property type="entry name" value="TWO-COMPONENT HISTIDINE KINASE"/>
    <property type="match status" value="1"/>
</dbReference>
<dbReference type="Gene3D" id="2.130.10.10">
    <property type="entry name" value="YVTN repeat-like/Quinoprotein amine dehydrogenase"/>
    <property type="match status" value="2"/>
</dbReference>
<dbReference type="Proteomes" id="UP000199679">
    <property type="component" value="Chromosome I"/>
</dbReference>
<name>A0A1H2C8D7_MUCMA</name>
<dbReference type="FunFam" id="2.60.40.10:FF:000791">
    <property type="entry name" value="Two-component system sensor histidine kinase/response regulator"/>
    <property type="match status" value="1"/>
</dbReference>
<organism evidence="4 5">
    <name type="scientific">Mucilaginibacter mallensis</name>
    <dbReference type="NCBI Taxonomy" id="652787"/>
    <lineage>
        <taxon>Bacteria</taxon>
        <taxon>Pseudomonadati</taxon>
        <taxon>Bacteroidota</taxon>
        <taxon>Sphingobacteriia</taxon>
        <taxon>Sphingobacteriales</taxon>
        <taxon>Sphingobacteriaceae</taxon>
        <taxon>Mucilaginibacter</taxon>
    </lineage>
</organism>
<dbReference type="GO" id="GO:0000155">
    <property type="term" value="F:phosphorelay sensor kinase activity"/>
    <property type="evidence" value="ECO:0007669"/>
    <property type="project" value="InterPro"/>
</dbReference>
<dbReference type="PANTHER" id="PTHR43547:SF2">
    <property type="entry name" value="HYBRID SIGNAL TRANSDUCTION HISTIDINE KINASE C"/>
    <property type="match status" value="1"/>
</dbReference>
<dbReference type="InterPro" id="IPR013783">
    <property type="entry name" value="Ig-like_fold"/>
</dbReference>
<dbReference type="GO" id="GO:0046983">
    <property type="term" value="F:protein dimerization activity"/>
    <property type="evidence" value="ECO:0007669"/>
    <property type="project" value="InterPro"/>
</dbReference>
<dbReference type="GO" id="GO:0016020">
    <property type="term" value="C:membrane"/>
    <property type="evidence" value="ECO:0007669"/>
    <property type="project" value="InterPro"/>
</dbReference>
<dbReference type="InterPro" id="IPR011110">
    <property type="entry name" value="Reg_prop"/>
</dbReference>
<dbReference type="Pfam" id="PF07495">
    <property type="entry name" value="Y_Y_Y"/>
    <property type="match status" value="1"/>
</dbReference>
<dbReference type="Gene3D" id="3.30.565.10">
    <property type="entry name" value="Histidine kinase-like ATPase, C-terminal domain"/>
    <property type="match status" value="1"/>
</dbReference>
<dbReference type="Gene3D" id="2.60.40.10">
    <property type="entry name" value="Immunoglobulins"/>
    <property type="match status" value="1"/>
</dbReference>
<evidence type="ECO:0000259" key="3">
    <source>
        <dbReference type="PROSITE" id="PS50109"/>
    </source>
</evidence>
<dbReference type="InterPro" id="IPR011123">
    <property type="entry name" value="Y_Y_Y"/>
</dbReference>
<dbReference type="SUPFAM" id="SSF55874">
    <property type="entry name" value="ATPase domain of HSP90 chaperone/DNA topoisomerase II/histidine kinase"/>
    <property type="match status" value="1"/>
</dbReference>
<feature type="transmembrane region" description="Helical" evidence="2">
    <location>
        <begin position="12"/>
        <end position="31"/>
    </location>
</feature>
<feature type="domain" description="Histidine kinase" evidence="3">
    <location>
        <begin position="830"/>
        <end position="1022"/>
    </location>
</feature>
<dbReference type="OrthoDB" id="9809670at2"/>
<keyword evidence="5" id="KW-1185">Reference proteome</keyword>
<dbReference type="CDD" id="cd16917">
    <property type="entry name" value="HATPase_UhpB-NarQ-NarX-like"/>
    <property type="match status" value="1"/>
</dbReference>
<sequence>MKTGEIRYSLLNHNTTCFLHYIIIIFLLFIVPHQLNAQDISNLHIEKVQEEGLTNDCILSINQDSNGFLWFGTKEGLFRYDGYSFKAFRNFPGDSSTLTGNQIECLYPEKNNLWIGSDGGLSRIDINTQNIKNFNCYGLKVNTILKKNDSIFWVGTASGLFQFNKNNYHWTKVPGFEKSTFINSLTDDHNGHLYVTTRNGFYCYSKLTGVCKYYRPDLPTFPQGDKNAPLSFSKSLLDNQGNLWIGTWDAGLLRFNTKTEKIKTWFYKTDDLHFLPYKIISDLLQDENGNIWLANKEGGLTIFCPSKNKFINYPVEWAGESRISGAVISLFRDKSGTFWIGTENGIVKYDPHYVHLSKTTYQLKTDTGLIYTHFAPLTMLKEKDGLWWMGMYEGLFMYDQKKGFIQDYSKVLGLPANFAVFNILKDKSGATWLSVKNMLVKVSENVNNRNHPLQAEIFKSPDIKSSIYILYIDNENRIWIGTHSNGIFRFDPEARKFISYHYNTMGPESKINEIRAFCELSKDSLLIGGMHTGLILLHTNTGRFEKITWNNINKLVSDLTINELYKKDKDLWIGTDYYGLWATNTQFKNPQIITVNDGLPSMSVSTIVGDKQNNLWLLTNAGAVKFHIPDRKITQFNKKDGIQSPDGLTSIVIDDNSNISIASKGCIYSFNPANFVKNTHPPEVSITDLRIFDKDYTIHKGETIRLNYNQNYFSFEYVALNYTQSRLNKYAYKMDGLDKSWNIAGSRRYVSYANLDEGTYVFNVKACNNEGIWNNTPTKLVLIVNPPFWHRWWFYLSLCVLVLSIIYIIYRYNMNQFKMRLQLRDNIARDLHDDIGSTLSSINIFSKIALQKISTDKRSSSELLQKISDKSERTLDALSDIVWSINTRNDGLDNFLMKAREYLSEVLEAQCIPYDFSIDPEIEHLKIGMVSRKELYLIFKEAICNASKYSGCTFIQICLTRHKSVCKLTISDNGKGFNINAVSSGNGLYNMGQRAKKMGADLYIESDENKGTLVSLSFHIPRFR</sequence>
<dbReference type="SMART" id="SM00387">
    <property type="entry name" value="HATPase_c"/>
    <property type="match status" value="1"/>
</dbReference>
<keyword evidence="2" id="KW-0812">Transmembrane</keyword>
<dbReference type="Pfam" id="PF02518">
    <property type="entry name" value="HATPase_c"/>
    <property type="match status" value="1"/>
</dbReference>
<evidence type="ECO:0000313" key="4">
    <source>
        <dbReference type="EMBL" id="SDT66532.1"/>
    </source>
</evidence>
<dbReference type="InterPro" id="IPR036890">
    <property type="entry name" value="HATPase_C_sf"/>
</dbReference>
<dbReference type="STRING" id="652787.SAMN05216490_4711"/>
<evidence type="ECO:0000256" key="2">
    <source>
        <dbReference type="SAM" id="Phobius"/>
    </source>
</evidence>
<gene>
    <name evidence="4" type="ORF">SAMN05216490_4711</name>
</gene>
<reference evidence="4 5" key="1">
    <citation type="submission" date="2016-10" db="EMBL/GenBank/DDBJ databases">
        <authorList>
            <person name="de Groot N.N."/>
        </authorList>
    </citation>
    <scope>NUCLEOTIDE SEQUENCE [LARGE SCALE GENOMIC DNA]</scope>
    <source>
        <strain evidence="4 5">MP1X4</strain>
    </source>
</reference>
<dbReference type="PROSITE" id="PS50109">
    <property type="entry name" value="HIS_KIN"/>
    <property type="match status" value="1"/>
</dbReference>
<proteinExistence type="predicted"/>
<dbReference type="AlphaFoldDB" id="A0A1H2C8D7"/>
<protein>
    <submittedName>
        <fullName evidence="4">Ligand-binding sensor domain-containing protein</fullName>
    </submittedName>
</protein>
<dbReference type="EMBL" id="LT629740">
    <property type="protein sequence ID" value="SDT66532.1"/>
    <property type="molecule type" value="Genomic_DNA"/>
</dbReference>
<dbReference type="SUPFAM" id="SSF63829">
    <property type="entry name" value="Calcium-dependent phosphotriesterase"/>
    <property type="match status" value="2"/>
</dbReference>
<evidence type="ECO:0000313" key="5">
    <source>
        <dbReference type="Proteomes" id="UP000199679"/>
    </source>
</evidence>
<dbReference type="Pfam" id="PF07730">
    <property type="entry name" value="HisKA_3"/>
    <property type="match status" value="1"/>
</dbReference>
<keyword evidence="2" id="KW-0472">Membrane</keyword>
<dbReference type="InterPro" id="IPR003594">
    <property type="entry name" value="HATPase_dom"/>
</dbReference>
<dbReference type="InterPro" id="IPR015943">
    <property type="entry name" value="WD40/YVTN_repeat-like_dom_sf"/>
</dbReference>
<dbReference type="InterPro" id="IPR011712">
    <property type="entry name" value="Sig_transdc_His_kin_sub3_dim/P"/>
</dbReference>
<dbReference type="RefSeq" id="WP_091379081.1">
    <property type="nucleotide sequence ID" value="NZ_LT629740.1"/>
</dbReference>
<keyword evidence="2" id="KW-1133">Transmembrane helix</keyword>
<feature type="transmembrane region" description="Helical" evidence="2">
    <location>
        <begin position="792"/>
        <end position="810"/>
    </location>
</feature>
<accession>A0A1H2C8D7</accession>
<dbReference type="Gene3D" id="1.20.5.1930">
    <property type="match status" value="1"/>
</dbReference>
<dbReference type="InterPro" id="IPR005467">
    <property type="entry name" value="His_kinase_dom"/>
</dbReference>